<evidence type="ECO:0000313" key="2">
    <source>
        <dbReference type="Proteomes" id="UP000248423"/>
    </source>
</evidence>
<keyword evidence="2" id="KW-1185">Reference proteome</keyword>
<sequence>MDDLPMTNQEFKDTIAILLGGAIEELFSRQYHRRGLSSSMPESRQPYLRLHLSTRNDEVLVWNTTTKHTLQRIPIPSGSPSSSCTPKMDLYIYLYALYKAIISDRQSQSLFIRSVFVDDKLLSAASARHLYIDELSGSLILQPVSPPML</sequence>
<dbReference type="Proteomes" id="UP000248423">
    <property type="component" value="Unassembled WGS sequence"/>
</dbReference>
<organism evidence="1 2">
    <name type="scientific">Aspergillus sclerotiicarbonarius (strain CBS 121057 / IBT 28362)</name>
    <dbReference type="NCBI Taxonomy" id="1448318"/>
    <lineage>
        <taxon>Eukaryota</taxon>
        <taxon>Fungi</taxon>
        <taxon>Dikarya</taxon>
        <taxon>Ascomycota</taxon>
        <taxon>Pezizomycotina</taxon>
        <taxon>Eurotiomycetes</taxon>
        <taxon>Eurotiomycetidae</taxon>
        <taxon>Eurotiales</taxon>
        <taxon>Aspergillaceae</taxon>
        <taxon>Aspergillus</taxon>
        <taxon>Aspergillus subgen. Circumdati</taxon>
    </lineage>
</organism>
<gene>
    <name evidence="1" type="ORF">BO78DRAFT_218276</name>
</gene>
<name>A0A319ERH9_ASPSB</name>
<protein>
    <submittedName>
        <fullName evidence="1">Uncharacterized protein</fullName>
    </submittedName>
</protein>
<reference evidence="1 2" key="1">
    <citation type="submission" date="2018-02" db="EMBL/GenBank/DDBJ databases">
        <title>The genomes of Aspergillus section Nigri reveals drivers in fungal speciation.</title>
        <authorList>
            <consortium name="DOE Joint Genome Institute"/>
            <person name="Vesth T.C."/>
            <person name="Nybo J."/>
            <person name="Theobald S."/>
            <person name="Brandl J."/>
            <person name="Frisvad J.C."/>
            <person name="Nielsen K.F."/>
            <person name="Lyhne E.K."/>
            <person name="Kogle M.E."/>
            <person name="Kuo A."/>
            <person name="Riley R."/>
            <person name="Clum A."/>
            <person name="Nolan M."/>
            <person name="Lipzen A."/>
            <person name="Salamov A."/>
            <person name="Henrissat B."/>
            <person name="Wiebenga A."/>
            <person name="De vries R.P."/>
            <person name="Grigoriev I.V."/>
            <person name="Mortensen U.H."/>
            <person name="Andersen M.R."/>
            <person name="Baker S.E."/>
        </authorList>
    </citation>
    <scope>NUCLEOTIDE SEQUENCE [LARGE SCALE GENOMIC DNA]</scope>
    <source>
        <strain evidence="1 2">CBS 121057</strain>
    </source>
</reference>
<accession>A0A319ERH9</accession>
<proteinExistence type="predicted"/>
<dbReference type="VEuPathDB" id="FungiDB:BO78DRAFT_218276"/>
<dbReference type="EMBL" id="KZ826322">
    <property type="protein sequence ID" value="PYI10345.1"/>
    <property type="molecule type" value="Genomic_DNA"/>
</dbReference>
<evidence type="ECO:0000313" key="1">
    <source>
        <dbReference type="EMBL" id="PYI10345.1"/>
    </source>
</evidence>
<dbReference type="AlphaFoldDB" id="A0A319ERH9"/>